<dbReference type="CDD" id="cd00093">
    <property type="entry name" value="HTH_XRE"/>
    <property type="match status" value="1"/>
</dbReference>
<organism evidence="2 3">
    <name type="scientific">Murinocardiopsis flavida</name>
    <dbReference type="NCBI Taxonomy" id="645275"/>
    <lineage>
        <taxon>Bacteria</taxon>
        <taxon>Bacillati</taxon>
        <taxon>Actinomycetota</taxon>
        <taxon>Actinomycetes</taxon>
        <taxon>Streptosporangiales</taxon>
        <taxon>Nocardiopsidaceae</taxon>
        <taxon>Murinocardiopsis</taxon>
    </lineage>
</organism>
<sequence>MSSDTWTQFGAEVSALRERSGLSQQQLSNATDWSRGMISAIERGTRKPKLAQVEALDGALNAGGSLIRLWSSRVGRAEVPAWFRKIAVLEQQATEISEYQPMVVPGLLQTESYAHAVVSGGALSEARDVAAVVRSRLERHGRLRSDVLLRFVISESVLRSVKGVADVMVEQMTALLDASARVSVLPATDNHPVYSPFRVMGFGDRPKVGYVEHALGGEVIDDPGKVRTLEIMMAALLADSMPGSASTALIEEVRTQYEQG</sequence>
<evidence type="ECO:0000313" key="2">
    <source>
        <dbReference type="EMBL" id="PSK97051.1"/>
    </source>
</evidence>
<dbReference type="AlphaFoldDB" id="A0A2P8DIN4"/>
<comment type="caution">
    <text evidence="2">The sequence shown here is derived from an EMBL/GenBank/DDBJ whole genome shotgun (WGS) entry which is preliminary data.</text>
</comment>
<dbReference type="GO" id="GO:0003677">
    <property type="term" value="F:DNA binding"/>
    <property type="evidence" value="ECO:0007669"/>
    <property type="project" value="InterPro"/>
</dbReference>
<reference evidence="2 3" key="1">
    <citation type="submission" date="2018-03" db="EMBL/GenBank/DDBJ databases">
        <title>Genomic Encyclopedia of Archaeal and Bacterial Type Strains, Phase II (KMG-II): from individual species to whole genera.</title>
        <authorList>
            <person name="Goeker M."/>
        </authorList>
    </citation>
    <scope>NUCLEOTIDE SEQUENCE [LARGE SCALE GENOMIC DNA]</scope>
    <source>
        <strain evidence="2 3">DSM 45312</strain>
    </source>
</reference>
<dbReference type="InterPro" id="IPR010982">
    <property type="entry name" value="Lambda_DNA-bd_dom_sf"/>
</dbReference>
<dbReference type="OrthoDB" id="3423346at2"/>
<dbReference type="Pfam" id="PF19054">
    <property type="entry name" value="DUF5753"/>
    <property type="match status" value="1"/>
</dbReference>
<evidence type="ECO:0000259" key="1">
    <source>
        <dbReference type="PROSITE" id="PS50943"/>
    </source>
</evidence>
<dbReference type="InterPro" id="IPR043917">
    <property type="entry name" value="DUF5753"/>
</dbReference>
<keyword evidence="3" id="KW-1185">Reference proteome</keyword>
<dbReference type="PROSITE" id="PS50943">
    <property type="entry name" value="HTH_CROC1"/>
    <property type="match status" value="1"/>
</dbReference>
<gene>
    <name evidence="2" type="ORF">CLV63_10954</name>
</gene>
<dbReference type="SUPFAM" id="SSF47413">
    <property type="entry name" value="lambda repressor-like DNA-binding domains"/>
    <property type="match status" value="1"/>
</dbReference>
<dbReference type="InterPro" id="IPR001387">
    <property type="entry name" value="Cro/C1-type_HTH"/>
</dbReference>
<dbReference type="SMART" id="SM00530">
    <property type="entry name" value="HTH_XRE"/>
    <property type="match status" value="1"/>
</dbReference>
<protein>
    <submittedName>
        <fullName evidence="2">Transcriptional regulator with XRE-family HTH domain</fullName>
    </submittedName>
</protein>
<evidence type="ECO:0000313" key="3">
    <source>
        <dbReference type="Proteomes" id="UP000240542"/>
    </source>
</evidence>
<accession>A0A2P8DIN4</accession>
<name>A0A2P8DIN4_9ACTN</name>
<dbReference type="Pfam" id="PF13560">
    <property type="entry name" value="HTH_31"/>
    <property type="match status" value="1"/>
</dbReference>
<dbReference type="Proteomes" id="UP000240542">
    <property type="component" value="Unassembled WGS sequence"/>
</dbReference>
<dbReference type="Gene3D" id="1.10.260.40">
    <property type="entry name" value="lambda repressor-like DNA-binding domains"/>
    <property type="match status" value="1"/>
</dbReference>
<dbReference type="EMBL" id="PYGA01000009">
    <property type="protein sequence ID" value="PSK97051.1"/>
    <property type="molecule type" value="Genomic_DNA"/>
</dbReference>
<proteinExistence type="predicted"/>
<dbReference type="RefSeq" id="WP_106583453.1">
    <property type="nucleotide sequence ID" value="NZ_PYGA01000009.1"/>
</dbReference>
<feature type="domain" description="HTH cro/C1-type" evidence="1">
    <location>
        <begin position="13"/>
        <end position="66"/>
    </location>
</feature>